<evidence type="ECO:0000313" key="1">
    <source>
        <dbReference type="EMBL" id="OMQ23025.1"/>
    </source>
</evidence>
<keyword evidence="2" id="KW-1185">Reference proteome</keyword>
<proteinExistence type="predicted"/>
<sequence length="374" mass="43621">MKLTDSLLQERILAAKNQSLRWLNSMQLPDGVPGVLRVSEYHQPEYWPQMLLSGTYDGTLARVLLGDHIEEKKRLADWILSHQQEDGYFLLPGLRWEDTWKRPDIEATRQYMRFHATNYCMGALEVLEQLDRIELPFLTPFLDPQYFWAWLGQRDMRDPWLEGNNIVNLGSFLLLEQQRNPTGAAAQRLQDMIFWHNQQSEPYSGFWGPGQQFSQEALLFALCGATHNLHVFYALDEEIPYFNQSMSRCLEQPIAIRSACIDVDIIDILAHGAARCPHRRDEIEFWLRGMLVKLLDFQNPDGGFPDTLLGERGYDGWVKGYKEPQGYSNTFATWFRWIAIAMISEVLWPQWQTWRFRNTIGIGYFKPGIGQIQP</sequence>
<reference evidence="1 2" key="1">
    <citation type="submission" date="2016-11" db="EMBL/GenBank/DDBJ databases">
        <title>Rahnella oryzae sp. nov., isolated from rice root.</title>
        <authorList>
            <person name="Zhang X.-X."/>
            <person name="Zhang J."/>
        </authorList>
    </citation>
    <scope>NUCLEOTIDE SEQUENCE [LARGE SCALE GENOMIC DNA]</scope>
    <source>
        <strain evidence="1 2">J11-6</strain>
    </source>
</reference>
<organism evidence="1 2">
    <name type="scientific">Serratia oryzae</name>
    <dbReference type="NCBI Taxonomy" id="2034155"/>
    <lineage>
        <taxon>Bacteria</taxon>
        <taxon>Pseudomonadati</taxon>
        <taxon>Pseudomonadota</taxon>
        <taxon>Gammaproteobacteria</taxon>
        <taxon>Enterobacterales</taxon>
        <taxon>Yersiniaceae</taxon>
        <taxon>Serratia</taxon>
    </lineage>
</organism>
<protein>
    <submittedName>
        <fullName evidence="1">Uncharacterized protein</fullName>
    </submittedName>
</protein>
<name>A0A1S8CJF0_9GAMM</name>
<accession>A0A1S8CJF0</accession>
<dbReference type="Proteomes" id="UP000216021">
    <property type="component" value="Unassembled WGS sequence"/>
</dbReference>
<dbReference type="OrthoDB" id="250138at2"/>
<dbReference type="Gene3D" id="1.50.10.20">
    <property type="match status" value="1"/>
</dbReference>
<dbReference type="AlphaFoldDB" id="A0A1S8CJF0"/>
<dbReference type="InterPro" id="IPR008930">
    <property type="entry name" value="Terpenoid_cyclase/PrenylTrfase"/>
</dbReference>
<dbReference type="SUPFAM" id="SSF48239">
    <property type="entry name" value="Terpenoid cyclases/Protein prenyltransferases"/>
    <property type="match status" value="1"/>
</dbReference>
<comment type="caution">
    <text evidence="1">The sequence shown here is derived from an EMBL/GenBank/DDBJ whole genome shotgun (WGS) entry which is preliminary data.</text>
</comment>
<dbReference type="EMBL" id="MOXD01000005">
    <property type="protein sequence ID" value="OMQ23025.1"/>
    <property type="molecule type" value="Genomic_DNA"/>
</dbReference>
<evidence type="ECO:0000313" key="2">
    <source>
        <dbReference type="Proteomes" id="UP000216021"/>
    </source>
</evidence>
<dbReference type="RefSeq" id="WP_076942313.1">
    <property type="nucleotide sequence ID" value="NZ_MOXD01000005.1"/>
</dbReference>
<gene>
    <name evidence="1" type="ORF">BMI79_11375</name>
</gene>